<evidence type="ECO:0000256" key="4">
    <source>
        <dbReference type="SAM" id="MobiDB-lite"/>
    </source>
</evidence>
<dbReference type="InterPro" id="IPR029062">
    <property type="entry name" value="Class_I_gatase-like"/>
</dbReference>
<dbReference type="EMBL" id="FOXU01000006">
    <property type="protein sequence ID" value="SFQ60806.1"/>
    <property type="molecule type" value="Genomic_DNA"/>
</dbReference>
<gene>
    <name evidence="7" type="ORF">SAMN05421670_2933</name>
</gene>
<name>A0A1I5ZWF2_9BACI</name>
<evidence type="ECO:0000313" key="7">
    <source>
        <dbReference type="EMBL" id="SFQ60806.1"/>
    </source>
</evidence>
<keyword evidence="8" id="KW-1185">Reference proteome</keyword>
<dbReference type="PANTHER" id="PTHR30237">
    <property type="entry name" value="MURAMOYLTETRAPEPTIDE CARBOXYPEPTIDASE"/>
    <property type="match status" value="1"/>
</dbReference>
<keyword evidence="2" id="KW-0378">Hydrolase</keyword>
<dbReference type="Proteomes" id="UP000198734">
    <property type="component" value="Unassembled WGS sequence"/>
</dbReference>
<feature type="domain" description="LD-carboxypeptidase C-terminal" evidence="6">
    <location>
        <begin position="203"/>
        <end position="318"/>
    </location>
</feature>
<evidence type="ECO:0000313" key="8">
    <source>
        <dbReference type="Proteomes" id="UP000198734"/>
    </source>
</evidence>
<proteinExistence type="inferred from homology"/>
<reference evidence="8" key="1">
    <citation type="submission" date="2016-10" db="EMBL/GenBank/DDBJ databases">
        <authorList>
            <person name="Varghese N."/>
            <person name="Submissions S."/>
        </authorList>
    </citation>
    <scope>NUCLEOTIDE SEQUENCE [LARGE SCALE GENOMIC DNA]</scope>
    <source>
        <strain evidence="8">DSM 11706</strain>
    </source>
</reference>
<dbReference type="Pfam" id="PF02016">
    <property type="entry name" value="Peptidase_S66"/>
    <property type="match status" value="1"/>
</dbReference>
<dbReference type="STRING" id="126156.SAMN05421670_2933"/>
<dbReference type="Gene3D" id="3.50.30.60">
    <property type="entry name" value="LD-carboxypeptidase A C-terminal domain-like"/>
    <property type="match status" value="1"/>
</dbReference>
<dbReference type="GO" id="GO:0004180">
    <property type="term" value="F:carboxypeptidase activity"/>
    <property type="evidence" value="ECO:0007669"/>
    <property type="project" value="UniProtKB-KW"/>
</dbReference>
<dbReference type="Pfam" id="PF17676">
    <property type="entry name" value="Peptidase_S66C"/>
    <property type="match status" value="1"/>
</dbReference>
<dbReference type="RefSeq" id="WP_093537624.1">
    <property type="nucleotide sequence ID" value="NZ_FOXU01000006.1"/>
</dbReference>
<dbReference type="AlphaFoldDB" id="A0A1I5ZWF2"/>
<feature type="domain" description="LD-carboxypeptidase N-terminal" evidence="5">
    <location>
        <begin position="13"/>
        <end position="132"/>
    </location>
</feature>
<evidence type="ECO:0000256" key="3">
    <source>
        <dbReference type="PIRSR" id="PIRSR028757-1"/>
    </source>
</evidence>
<feature type="region of interest" description="Disordered" evidence="4">
    <location>
        <begin position="1"/>
        <end position="28"/>
    </location>
</feature>
<dbReference type="CDD" id="cd07062">
    <property type="entry name" value="Peptidase_S66_mccF_like"/>
    <property type="match status" value="1"/>
</dbReference>
<dbReference type="Gene3D" id="3.40.50.10740">
    <property type="entry name" value="Class I glutamine amidotransferase-like"/>
    <property type="match status" value="1"/>
</dbReference>
<dbReference type="PANTHER" id="PTHR30237:SF5">
    <property type="entry name" value="CARBOXYPEPTIDASE VC_A0337-RELATED"/>
    <property type="match status" value="1"/>
</dbReference>
<evidence type="ECO:0000259" key="5">
    <source>
        <dbReference type="Pfam" id="PF02016"/>
    </source>
</evidence>
<protein>
    <submittedName>
        <fullName evidence="7">Muramoyltetrapeptide carboxypeptidase LdcA (Peptidoglycan recycling)</fullName>
    </submittedName>
</protein>
<evidence type="ECO:0000256" key="1">
    <source>
        <dbReference type="ARBA" id="ARBA00010233"/>
    </source>
</evidence>
<feature type="active site" description="Charge relay system" evidence="3">
    <location>
        <position position="303"/>
    </location>
</feature>
<dbReference type="SUPFAM" id="SSF52317">
    <property type="entry name" value="Class I glutamine amidotransferase-like"/>
    <property type="match status" value="1"/>
</dbReference>
<organism evidence="7 8">
    <name type="scientific">Psychrobacillus psychrotolerans</name>
    <dbReference type="NCBI Taxonomy" id="126156"/>
    <lineage>
        <taxon>Bacteria</taxon>
        <taxon>Bacillati</taxon>
        <taxon>Bacillota</taxon>
        <taxon>Bacilli</taxon>
        <taxon>Bacillales</taxon>
        <taxon>Bacillaceae</taxon>
        <taxon>Psychrobacillus</taxon>
    </lineage>
</organism>
<dbReference type="InterPro" id="IPR027478">
    <property type="entry name" value="LdcA_N"/>
</dbReference>
<evidence type="ECO:0000256" key="2">
    <source>
        <dbReference type="ARBA" id="ARBA00022801"/>
    </source>
</evidence>
<dbReference type="SUPFAM" id="SSF141986">
    <property type="entry name" value="LD-carboxypeptidase A C-terminal domain-like"/>
    <property type="match status" value="1"/>
</dbReference>
<comment type="similarity">
    <text evidence="1">Belongs to the peptidase S66 family.</text>
</comment>
<dbReference type="InterPro" id="IPR040921">
    <property type="entry name" value="Peptidase_S66C"/>
</dbReference>
<dbReference type="InterPro" id="IPR027461">
    <property type="entry name" value="Carboxypeptidase_A_C_sf"/>
</dbReference>
<dbReference type="OrthoDB" id="9807329at2"/>
<dbReference type="InterPro" id="IPR040449">
    <property type="entry name" value="Peptidase_S66_N"/>
</dbReference>
<feature type="active site" description="Nucleophile" evidence="3">
    <location>
        <position position="112"/>
    </location>
</feature>
<sequence length="333" mass="37687">MKGLNRLQKGDKIGIYSPSSPITHSSPQRFERARTFLEAKGFEIIEGNLTGKQDFYRSGNIQERAQELNELIRNPEIRCIMSTIGGTNSNAILPYIDYEAFKRNPKIMIGYSDATAILLAIYAQTGIPTFYGPALVPSFGEFEPYVNYTYDYFKDILINEQQIPFNIPLPPYWTDEPLNWEFKTCDKQLRPNEWTCVNEGTAEGRLIGGNLNAMYGIWGSPFMPLIKDGDILLIEDTMKSAAVVEKNFNLLKLNGVFDRVSGIILGKHELFDDQGTGRMPADILVEIMGVPTIPILADFDCCHTHPMLTMPIGRRIKMNSGEREIALMEQWIN</sequence>
<feature type="active site" description="Charge relay system" evidence="3">
    <location>
        <position position="235"/>
    </location>
</feature>
<dbReference type="PIRSF" id="PIRSF028757">
    <property type="entry name" value="LD-carboxypeptidase"/>
    <property type="match status" value="1"/>
</dbReference>
<accession>A0A1I5ZWF2</accession>
<feature type="compositionally biased region" description="Polar residues" evidence="4">
    <location>
        <begin position="17"/>
        <end position="28"/>
    </location>
</feature>
<keyword evidence="7" id="KW-0645">Protease</keyword>
<keyword evidence="7" id="KW-0121">Carboxypeptidase</keyword>
<evidence type="ECO:0000259" key="6">
    <source>
        <dbReference type="Pfam" id="PF17676"/>
    </source>
</evidence>
<dbReference type="InterPro" id="IPR003507">
    <property type="entry name" value="S66_fam"/>
</dbReference>